<sequence>MVIAANEPDVDSLVMQKILQYFYKADYDTESVSQREAEETGDEIVKPGGSERESSDDQASDEDRGDQACSTSASDAEQDRMDVSNETVRRSGNDRDTSPSSDSDADAAEDADANANANASTEETDSDSDEENDADDHANDSNSDDPCNANIHLFHLLVSKAASQLKIPPLAHLATRRFRLELRTGISGLNWRR</sequence>
<reference evidence="2" key="1">
    <citation type="submission" date="2022-12" db="EMBL/GenBank/DDBJ databases">
        <authorList>
            <person name="Petersen C."/>
        </authorList>
    </citation>
    <scope>NUCLEOTIDE SEQUENCE</scope>
    <source>
        <strain evidence="2">IBT 30728</strain>
    </source>
</reference>
<feature type="region of interest" description="Disordered" evidence="1">
    <location>
        <begin position="30"/>
        <end position="144"/>
    </location>
</feature>
<reference evidence="2" key="2">
    <citation type="journal article" date="2023" name="IMA Fungus">
        <title>Comparative genomic study of the Penicillium genus elucidates a diverse pangenome and 15 lateral gene transfer events.</title>
        <authorList>
            <person name="Petersen C."/>
            <person name="Sorensen T."/>
            <person name="Nielsen M.R."/>
            <person name="Sondergaard T.E."/>
            <person name="Sorensen J.L."/>
            <person name="Fitzpatrick D.A."/>
            <person name="Frisvad J.C."/>
            <person name="Nielsen K.L."/>
        </authorList>
    </citation>
    <scope>NUCLEOTIDE SEQUENCE</scope>
    <source>
        <strain evidence="2">IBT 30728</strain>
    </source>
</reference>
<protein>
    <submittedName>
        <fullName evidence="2">Uncharacterized protein</fullName>
    </submittedName>
</protein>
<evidence type="ECO:0000256" key="1">
    <source>
        <dbReference type="SAM" id="MobiDB-lite"/>
    </source>
</evidence>
<feature type="compositionally biased region" description="Acidic residues" evidence="1">
    <location>
        <begin position="122"/>
        <end position="134"/>
    </location>
</feature>
<gene>
    <name evidence="2" type="ORF">N7539_006803</name>
</gene>
<evidence type="ECO:0000313" key="3">
    <source>
        <dbReference type="Proteomes" id="UP001148312"/>
    </source>
</evidence>
<feature type="compositionally biased region" description="Basic and acidic residues" evidence="1">
    <location>
        <begin position="77"/>
        <end position="97"/>
    </location>
</feature>
<feature type="compositionally biased region" description="Basic and acidic residues" evidence="1">
    <location>
        <begin position="33"/>
        <end position="66"/>
    </location>
</feature>
<dbReference type="GeneID" id="81626653"/>
<accession>A0A9W9X1U7</accession>
<feature type="compositionally biased region" description="Acidic residues" evidence="1">
    <location>
        <begin position="103"/>
        <end position="112"/>
    </location>
</feature>
<evidence type="ECO:0000313" key="2">
    <source>
        <dbReference type="EMBL" id="KAJ5480909.1"/>
    </source>
</evidence>
<dbReference type="Proteomes" id="UP001148312">
    <property type="component" value="Unassembled WGS sequence"/>
</dbReference>
<dbReference type="RefSeq" id="XP_056788339.1">
    <property type="nucleotide sequence ID" value="XM_056936404.1"/>
</dbReference>
<dbReference type="EMBL" id="JAPWDQ010000009">
    <property type="protein sequence ID" value="KAJ5480909.1"/>
    <property type="molecule type" value="Genomic_DNA"/>
</dbReference>
<comment type="caution">
    <text evidence="2">The sequence shown here is derived from an EMBL/GenBank/DDBJ whole genome shotgun (WGS) entry which is preliminary data.</text>
</comment>
<keyword evidence="3" id="KW-1185">Reference proteome</keyword>
<name>A0A9W9X1U7_9EURO</name>
<dbReference type="AlphaFoldDB" id="A0A9W9X1U7"/>
<proteinExistence type="predicted"/>
<organism evidence="2 3">
    <name type="scientific">Penicillium diatomitis</name>
    <dbReference type="NCBI Taxonomy" id="2819901"/>
    <lineage>
        <taxon>Eukaryota</taxon>
        <taxon>Fungi</taxon>
        <taxon>Dikarya</taxon>
        <taxon>Ascomycota</taxon>
        <taxon>Pezizomycotina</taxon>
        <taxon>Eurotiomycetes</taxon>
        <taxon>Eurotiomycetidae</taxon>
        <taxon>Eurotiales</taxon>
        <taxon>Aspergillaceae</taxon>
        <taxon>Penicillium</taxon>
    </lineage>
</organism>